<evidence type="ECO:0000313" key="1">
    <source>
        <dbReference type="EMBL" id="EPS29613.1"/>
    </source>
</evidence>
<dbReference type="PANTHER" id="PTHR39244:SF5">
    <property type="entry name" value="NATTERIN-3-LIKE"/>
    <property type="match status" value="1"/>
</dbReference>
<dbReference type="AlphaFoldDB" id="S8ATY6"/>
<dbReference type="Pfam" id="PF03318">
    <property type="entry name" value="ETX_MTX2"/>
    <property type="match status" value="1"/>
</dbReference>
<dbReference type="SUPFAM" id="SSF56973">
    <property type="entry name" value="Aerolisin/ETX pore-forming domain"/>
    <property type="match status" value="1"/>
</dbReference>
<dbReference type="InterPro" id="IPR004991">
    <property type="entry name" value="Aerolysin-like"/>
</dbReference>
<dbReference type="InterPro" id="IPR053237">
    <property type="entry name" value="Natterin_C"/>
</dbReference>
<dbReference type="PANTHER" id="PTHR39244">
    <property type="entry name" value="NATTERIN-4"/>
    <property type="match status" value="1"/>
</dbReference>
<dbReference type="OrthoDB" id="4368749at2759"/>
<keyword evidence="2" id="KW-1185">Reference proteome</keyword>
<accession>S8ATY6</accession>
<proteinExistence type="predicted"/>
<sequence>MGEKHVDNWGDLKFSETGNPFEDARRNTLIQLNRNMVLVGGWEVERAEYDTRAGRLSDTAPMIVATETVRNNSDSPQTSDVNLSQSVSETHSFSFTAGFSIEVGTTISAGIPLVVDGQVQTKLTAKMDFTWGHSKTVTTTVGNRVAVQAAPNSTVRVTGSMKRSKVDVPCTLYLRSTLDRTVTTHSKVVYHGLTYWDFEVDYERV</sequence>
<protein>
    <submittedName>
        <fullName evidence="1">Uncharacterized protein</fullName>
    </submittedName>
</protein>
<dbReference type="eggNOG" id="ENOG502S5KX">
    <property type="taxonomic scope" value="Eukaryota"/>
</dbReference>
<name>S8ATY6_PENO1</name>
<organism evidence="1 2">
    <name type="scientific">Penicillium oxalicum (strain 114-2 / CGMCC 5302)</name>
    <name type="common">Penicillium decumbens</name>
    <dbReference type="NCBI Taxonomy" id="933388"/>
    <lineage>
        <taxon>Eukaryota</taxon>
        <taxon>Fungi</taxon>
        <taxon>Dikarya</taxon>
        <taxon>Ascomycota</taxon>
        <taxon>Pezizomycotina</taxon>
        <taxon>Eurotiomycetes</taxon>
        <taxon>Eurotiomycetidae</taxon>
        <taxon>Eurotiales</taxon>
        <taxon>Aspergillaceae</taxon>
        <taxon>Penicillium</taxon>
    </lineage>
</organism>
<dbReference type="Proteomes" id="UP000019376">
    <property type="component" value="Unassembled WGS sequence"/>
</dbReference>
<dbReference type="Gene3D" id="2.170.15.10">
    <property type="entry name" value="Proaerolysin, chain A, domain 3"/>
    <property type="match status" value="1"/>
</dbReference>
<dbReference type="CDD" id="cd20241">
    <property type="entry name" value="PFM_aerolysin-like"/>
    <property type="match status" value="1"/>
</dbReference>
<dbReference type="EMBL" id="KB644412">
    <property type="protein sequence ID" value="EPS29613.1"/>
    <property type="molecule type" value="Genomic_DNA"/>
</dbReference>
<gene>
    <name evidence="1" type="ORF">PDE_04563</name>
</gene>
<dbReference type="HOGENOM" id="CLU_1337910_0_0_1"/>
<reference evidence="1 2" key="1">
    <citation type="journal article" date="2013" name="PLoS ONE">
        <title>Genomic and secretomic analyses reveal unique features of the lignocellulolytic enzyme system of Penicillium decumbens.</title>
        <authorList>
            <person name="Liu G."/>
            <person name="Zhang L."/>
            <person name="Wei X."/>
            <person name="Zou G."/>
            <person name="Qin Y."/>
            <person name="Ma L."/>
            <person name="Li J."/>
            <person name="Zheng H."/>
            <person name="Wang S."/>
            <person name="Wang C."/>
            <person name="Xun L."/>
            <person name="Zhao G.-P."/>
            <person name="Zhou Z."/>
            <person name="Qu Y."/>
        </authorList>
    </citation>
    <scope>NUCLEOTIDE SEQUENCE [LARGE SCALE GENOMIC DNA]</scope>
    <source>
        <strain evidence="2">114-2 / CGMCC 5302</strain>
    </source>
</reference>
<evidence type="ECO:0000313" key="2">
    <source>
        <dbReference type="Proteomes" id="UP000019376"/>
    </source>
</evidence>